<protein>
    <submittedName>
        <fullName evidence="1">Uncharacterized protein</fullName>
    </submittedName>
</protein>
<dbReference type="AlphaFoldDB" id="A0A6J8BTE2"/>
<proteinExistence type="predicted"/>
<accession>A0A6J8BTE2</accession>
<dbReference type="EMBL" id="CACVKT020003932">
    <property type="protein sequence ID" value="CAC5386892.1"/>
    <property type="molecule type" value="Genomic_DNA"/>
</dbReference>
<dbReference type="Proteomes" id="UP000507470">
    <property type="component" value="Unassembled WGS sequence"/>
</dbReference>
<keyword evidence="2" id="KW-1185">Reference proteome</keyword>
<gene>
    <name evidence="1" type="ORF">MCOR_22285</name>
</gene>
<reference evidence="1 2" key="1">
    <citation type="submission" date="2020-06" db="EMBL/GenBank/DDBJ databases">
        <authorList>
            <person name="Li R."/>
            <person name="Bekaert M."/>
        </authorList>
    </citation>
    <scope>NUCLEOTIDE SEQUENCE [LARGE SCALE GENOMIC DNA]</scope>
    <source>
        <strain evidence="2">wild</strain>
    </source>
</reference>
<dbReference type="OrthoDB" id="6167492at2759"/>
<name>A0A6J8BTE2_MYTCO</name>
<sequence>MTNSTPLPLTVLSGITVVEKELPLNELPAPVIEILSHLKKVITADATYTYKYVFEDIPFNNDNLKFNEYGDSAFFKDEFNNVYNFDFIENGFDYFLHSINVSSDVILNEDTIKRTLQHLGLSANLLHNPSIGIVFYCKVIDEGILIEIHPNVNIEENLKTFQNVKKSLMCRTFREILHTSYGDANRVSFSIGEVDFIFFCYIEMIRHKLWVD</sequence>
<evidence type="ECO:0000313" key="2">
    <source>
        <dbReference type="Proteomes" id="UP000507470"/>
    </source>
</evidence>
<organism evidence="1 2">
    <name type="scientific">Mytilus coruscus</name>
    <name type="common">Sea mussel</name>
    <dbReference type="NCBI Taxonomy" id="42192"/>
    <lineage>
        <taxon>Eukaryota</taxon>
        <taxon>Metazoa</taxon>
        <taxon>Spiralia</taxon>
        <taxon>Lophotrochozoa</taxon>
        <taxon>Mollusca</taxon>
        <taxon>Bivalvia</taxon>
        <taxon>Autobranchia</taxon>
        <taxon>Pteriomorphia</taxon>
        <taxon>Mytilida</taxon>
        <taxon>Mytiloidea</taxon>
        <taxon>Mytilidae</taxon>
        <taxon>Mytilinae</taxon>
        <taxon>Mytilus</taxon>
    </lineage>
</organism>
<evidence type="ECO:0000313" key="1">
    <source>
        <dbReference type="EMBL" id="CAC5386892.1"/>
    </source>
</evidence>